<evidence type="ECO:0000313" key="5">
    <source>
        <dbReference type="EMBL" id="CAH3017422.1"/>
    </source>
</evidence>
<gene>
    <name evidence="5" type="ORF">PEVE_00037634</name>
</gene>
<dbReference type="InterPro" id="IPR042415">
    <property type="entry name" value="CNPY"/>
</dbReference>
<feature type="region of interest" description="Disordered" evidence="2">
    <location>
        <begin position="172"/>
        <end position="204"/>
    </location>
</feature>
<keyword evidence="3" id="KW-0732">Signal</keyword>
<feature type="signal peptide" evidence="3">
    <location>
        <begin position="1"/>
        <end position="23"/>
    </location>
</feature>
<evidence type="ECO:0000256" key="1">
    <source>
        <dbReference type="ARBA" id="ARBA00007285"/>
    </source>
</evidence>
<dbReference type="PANTHER" id="PTHR13341">
    <property type="entry name" value="MIR-INTERACTING SAPOSIN-LIKE PROTEIN"/>
    <property type="match status" value="1"/>
</dbReference>
<dbReference type="Proteomes" id="UP001159427">
    <property type="component" value="Unassembled WGS sequence"/>
</dbReference>
<dbReference type="Pfam" id="PF11938">
    <property type="entry name" value="DUF3456"/>
    <property type="match status" value="1"/>
</dbReference>
<keyword evidence="6" id="KW-1185">Reference proteome</keyword>
<reference evidence="5 6" key="1">
    <citation type="submission" date="2022-05" db="EMBL/GenBank/DDBJ databases">
        <authorList>
            <consortium name="Genoscope - CEA"/>
            <person name="William W."/>
        </authorList>
    </citation>
    <scope>NUCLEOTIDE SEQUENCE [LARGE SCALE GENOMIC DNA]</scope>
</reference>
<feature type="compositionally biased region" description="Acidic residues" evidence="2">
    <location>
        <begin position="173"/>
        <end position="204"/>
    </location>
</feature>
<feature type="chain" id="PRO_5046262737" description="DUF3456 domain-containing protein" evidence="3">
    <location>
        <begin position="24"/>
        <end position="204"/>
    </location>
</feature>
<dbReference type="InterPro" id="IPR021852">
    <property type="entry name" value="DUF3456"/>
</dbReference>
<organism evidence="5 6">
    <name type="scientific">Porites evermanni</name>
    <dbReference type="NCBI Taxonomy" id="104178"/>
    <lineage>
        <taxon>Eukaryota</taxon>
        <taxon>Metazoa</taxon>
        <taxon>Cnidaria</taxon>
        <taxon>Anthozoa</taxon>
        <taxon>Hexacorallia</taxon>
        <taxon>Scleractinia</taxon>
        <taxon>Fungiina</taxon>
        <taxon>Poritidae</taxon>
        <taxon>Porites</taxon>
    </lineage>
</organism>
<sequence>MELLRELYHVLLAVAFFVSSTLGAKDKELYCGVCHVIADELQWEISQVDPRKMLEIESFRVDPKGNQKTRKIQYARSETHLIEQLDSMCEKMNNYAESSDPATGKKSYIRTSSRNGEAVTLSNVAISGDIAKKLKHACESIIEDYDDDIIATFKKERKDPKKYMCRTTTGLCIDDDDDEFTESDYDDDNDDGNNEDDATDHDEL</sequence>
<proteinExistence type="inferred from homology"/>
<dbReference type="PANTHER" id="PTHR13341:SF2">
    <property type="entry name" value="PROTEIN SEELE"/>
    <property type="match status" value="1"/>
</dbReference>
<evidence type="ECO:0000313" key="6">
    <source>
        <dbReference type="Proteomes" id="UP001159427"/>
    </source>
</evidence>
<comment type="similarity">
    <text evidence="1">Belongs to the canopy family.</text>
</comment>
<name>A0ABN8LP11_9CNID</name>
<evidence type="ECO:0000256" key="2">
    <source>
        <dbReference type="SAM" id="MobiDB-lite"/>
    </source>
</evidence>
<protein>
    <recommendedName>
        <fullName evidence="4">DUF3456 domain-containing protein</fullName>
    </recommendedName>
</protein>
<evidence type="ECO:0000259" key="4">
    <source>
        <dbReference type="Pfam" id="PF11938"/>
    </source>
</evidence>
<evidence type="ECO:0000256" key="3">
    <source>
        <dbReference type="SAM" id="SignalP"/>
    </source>
</evidence>
<comment type="caution">
    <text evidence="5">The sequence shown here is derived from an EMBL/GenBank/DDBJ whole genome shotgun (WGS) entry which is preliminary data.</text>
</comment>
<feature type="domain" description="DUF3456" evidence="4">
    <location>
        <begin position="30"/>
        <end position="172"/>
    </location>
</feature>
<accession>A0ABN8LP11</accession>
<dbReference type="EMBL" id="CALNXI010000062">
    <property type="protein sequence ID" value="CAH3017422.1"/>
    <property type="molecule type" value="Genomic_DNA"/>
</dbReference>